<protein>
    <submittedName>
        <fullName evidence="7">Cation:H+ antiporter</fullName>
    </submittedName>
</protein>
<dbReference type="AlphaFoldDB" id="A0A1H3EWR2"/>
<evidence type="ECO:0000259" key="6">
    <source>
        <dbReference type="Pfam" id="PF01699"/>
    </source>
</evidence>
<dbReference type="GO" id="GO:0006874">
    <property type="term" value="P:intracellular calcium ion homeostasis"/>
    <property type="evidence" value="ECO:0007669"/>
    <property type="project" value="TreeGrafter"/>
</dbReference>
<keyword evidence="8" id="KW-1185">Reference proteome</keyword>
<name>A0A1H3EWR2_9GAMM</name>
<dbReference type="InterPro" id="IPR004837">
    <property type="entry name" value="NaCa_Exmemb"/>
</dbReference>
<dbReference type="STRING" id="574349.SAMN05443545_107270"/>
<reference evidence="7 8" key="1">
    <citation type="submission" date="2016-10" db="EMBL/GenBank/DDBJ databases">
        <authorList>
            <person name="de Groot N.N."/>
        </authorList>
    </citation>
    <scope>NUCLEOTIDE SEQUENCE [LARGE SCALE GENOMIC DNA]</scope>
    <source>
        <strain evidence="7 8">DSM 19219</strain>
    </source>
</reference>
<evidence type="ECO:0000256" key="4">
    <source>
        <dbReference type="ARBA" id="ARBA00023136"/>
    </source>
</evidence>
<keyword evidence="4 5" id="KW-0472">Membrane</keyword>
<evidence type="ECO:0000256" key="2">
    <source>
        <dbReference type="ARBA" id="ARBA00022692"/>
    </source>
</evidence>
<dbReference type="PANTHER" id="PTHR10846">
    <property type="entry name" value="SODIUM/POTASSIUM/CALCIUM EXCHANGER"/>
    <property type="match status" value="1"/>
</dbReference>
<dbReference type="GO" id="GO:0005262">
    <property type="term" value="F:calcium channel activity"/>
    <property type="evidence" value="ECO:0007669"/>
    <property type="project" value="TreeGrafter"/>
</dbReference>
<dbReference type="EMBL" id="FNNI01000007">
    <property type="protein sequence ID" value="SDX83065.1"/>
    <property type="molecule type" value="Genomic_DNA"/>
</dbReference>
<evidence type="ECO:0000313" key="7">
    <source>
        <dbReference type="EMBL" id="SDX83065.1"/>
    </source>
</evidence>
<proteinExistence type="predicted"/>
<evidence type="ECO:0000313" key="8">
    <source>
        <dbReference type="Proteomes" id="UP000198500"/>
    </source>
</evidence>
<evidence type="ECO:0000256" key="1">
    <source>
        <dbReference type="ARBA" id="ARBA00004141"/>
    </source>
</evidence>
<evidence type="ECO:0000256" key="5">
    <source>
        <dbReference type="SAM" id="Phobius"/>
    </source>
</evidence>
<dbReference type="RefSeq" id="WP_217635547.1">
    <property type="nucleotide sequence ID" value="NZ_BMXH01000006.1"/>
</dbReference>
<keyword evidence="3 5" id="KW-1133">Transmembrane helix</keyword>
<dbReference type="InterPro" id="IPR044880">
    <property type="entry name" value="NCX_ion-bd_dom_sf"/>
</dbReference>
<evidence type="ECO:0000256" key="3">
    <source>
        <dbReference type="ARBA" id="ARBA00022989"/>
    </source>
</evidence>
<feature type="transmembrane region" description="Helical" evidence="5">
    <location>
        <begin position="132"/>
        <end position="152"/>
    </location>
</feature>
<dbReference type="Pfam" id="PF01699">
    <property type="entry name" value="Na_Ca_ex"/>
    <property type="match status" value="1"/>
</dbReference>
<dbReference type="Proteomes" id="UP000198500">
    <property type="component" value="Unassembled WGS sequence"/>
</dbReference>
<comment type="subcellular location">
    <subcellularLocation>
        <location evidence="1">Membrane</location>
        <topology evidence="1">Multi-pass membrane protein</topology>
    </subcellularLocation>
</comment>
<feature type="transmembrane region" description="Helical" evidence="5">
    <location>
        <begin position="102"/>
        <end position="120"/>
    </location>
</feature>
<dbReference type="GO" id="GO:0008273">
    <property type="term" value="F:calcium, potassium:sodium antiporter activity"/>
    <property type="evidence" value="ECO:0007669"/>
    <property type="project" value="TreeGrafter"/>
</dbReference>
<feature type="transmembrane region" description="Helical" evidence="5">
    <location>
        <begin position="67"/>
        <end position="90"/>
    </location>
</feature>
<accession>A0A1H3EWR2</accession>
<dbReference type="GO" id="GO:0005886">
    <property type="term" value="C:plasma membrane"/>
    <property type="evidence" value="ECO:0007669"/>
    <property type="project" value="TreeGrafter"/>
</dbReference>
<feature type="transmembrane region" description="Helical" evidence="5">
    <location>
        <begin position="6"/>
        <end position="25"/>
    </location>
</feature>
<dbReference type="PANTHER" id="PTHR10846:SF8">
    <property type="entry name" value="INNER MEMBRANE PROTEIN YRBG"/>
    <property type="match status" value="1"/>
</dbReference>
<dbReference type="Gene3D" id="1.20.1420.30">
    <property type="entry name" value="NCX, central ion-binding region"/>
    <property type="match status" value="1"/>
</dbReference>
<feature type="transmembrane region" description="Helical" evidence="5">
    <location>
        <begin position="37"/>
        <end position="61"/>
    </location>
</feature>
<sequence length="157" mass="16182">MTSVPFVVGLVFLIIGAEALVRGASRLAGAIRGERDIAVGNVVGSNVFNIMGVLGLASLLAPSGVDVSAAVIRFDIPVMIAVALACLPVFFTGGVIGRGEGALLLGYYVAYTAYLILATAHHDALPTFSAALMYGVIPLTAVFLTIAAWCEWRSLGG</sequence>
<keyword evidence="2 5" id="KW-0812">Transmembrane</keyword>
<dbReference type="InterPro" id="IPR004481">
    <property type="entry name" value="K/Na/Ca-exchanger"/>
</dbReference>
<feature type="domain" description="Sodium/calcium exchanger membrane region" evidence="6">
    <location>
        <begin position="26"/>
        <end position="116"/>
    </location>
</feature>
<gene>
    <name evidence="7" type="ORF">SAMN05443545_107270</name>
</gene>
<organism evidence="7 8">
    <name type="scientific">Aidingimonas halophila</name>
    <dbReference type="NCBI Taxonomy" id="574349"/>
    <lineage>
        <taxon>Bacteria</taxon>
        <taxon>Pseudomonadati</taxon>
        <taxon>Pseudomonadota</taxon>
        <taxon>Gammaproteobacteria</taxon>
        <taxon>Oceanospirillales</taxon>
        <taxon>Halomonadaceae</taxon>
        <taxon>Aidingimonas</taxon>
    </lineage>
</organism>